<comment type="caution">
    <text evidence="1">The sequence shown here is derived from an EMBL/GenBank/DDBJ whole genome shotgun (WGS) entry which is preliminary data.</text>
</comment>
<dbReference type="EMBL" id="PYEP01000010">
    <property type="protein sequence ID" value="PSN06022.1"/>
    <property type="molecule type" value="Genomic_DNA"/>
</dbReference>
<dbReference type="AlphaFoldDB" id="A0A2P8VEV0"/>
<name>A0A2P8VEV0_9ENTR</name>
<reference evidence="1 2" key="1">
    <citation type="submission" date="2018-03" db="EMBL/GenBank/DDBJ databases">
        <title>Draft genome sequence of the first documented clinical Siccibacter turicensis isolate in Austria.</title>
        <authorList>
            <person name="Lepuschitz S."/>
            <person name="Pekard-Amenitsch S."/>
            <person name="Haunold R."/>
            <person name="Schill S."/>
            <person name="Mach R."/>
            <person name="Allerberger F."/>
            <person name="Ruppitsch W."/>
            <person name="Forsythe S.J."/>
        </authorList>
    </citation>
    <scope>NUCLEOTIDE SEQUENCE [LARGE SCALE GENOMIC DNA]</scope>
    <source>
        <strain evidence="1 2">6100069499-17</strain>
    </source>
</reference>
<protein>
    <submittedName>
        <fullName evidence="1">Acetolactate synthase 2 small subunit</fullName>
    </submittedName>
</protein>
<organism evidence="1 2">
    <name type="scientific">Siccibacter turicensis</name>
    <dbReference type="NCBI Taxonomy" id="357233"/>
    <lineage>
        <taxon>Bacteria</taxon>
        <taxon>Pseudomonadati</taxon>
        <taxon>Pseudomonadota</taxon>
        <taxon>Gammaproteobacteria</taxon>
        <taxon>Enterobacterales</taxon>
        <taxon>Enterobacteriaceae</taxon>
        <taxon>Siccibacter</taxon>
    </lineage>
</organism>
<evidence type="ECO:0000313" key="2">
    <source>
        <dbReference type="Proteomes" id="UP000240212"/>
    </source>
</evidence>
<dbReference type="STRING" id="1388748.GCA_000463155_00158"/>
<keyword evidence="2" id="KW-1185">Reference proteome</keyword>
<proteinExistence type="predicted"/>
<dbReference type="Pfam" id="PF13710">
    <property type="entry name" value="ACT_5"/>
    <property type="match status" value="1"/>
</dbReference>
<dbReference type="RefSeq" id="WP_106878271.1">
    <property type="nucleotide sequence ID" value="NZ_DHYB01000011.1"/>
</dbReference>
<dbReference type="Proteomes" id="UP000240212">
    <property type="component" value="Unassembled WGS sequence"/>
</dbReference>
<gene>
    <name evidence="1" type="ORF">C7G83_18620</name>
</gene>
<dbReference type="SUPFAM" id="SSF55021">
    <property type="entry name" value="ACT-like"/>
    <property type="match status" value="1"/>
</dbReference>
<evidence type="ECO:0000313" key="1">
    <source>
        <dbReference type="EMBL" id="PSN06022.1"/>
    </source>
</evidence>
<sequence>MTQHQIAVQARFRPETLERVLRVVRHRGFEICAMNMESASSSGNINIELTVASPRPVELLFNQLRKLVDVGHVAIQHQTSSSQQISA</sequence>
<dbReference type="InterPro" id="IPR045865">
    <property type="entry name" value="ACT-like_dom_sf"/>
</dbReference>
<dbReference type="NCBIfam" id="NF008362">
    <property type="entry name" value="PRK11152.1"/>
    <property type="match status" value="1"/>
</dbReference>
<dbReference type="OrthoDB" id="6198158at2"/>
<dbReference type="Gene3D" id="3.30.70.260">
    <property type="match status" value="1"/>
</dbReference>
<accession>A0A2P8VEV0</accession>